<feature type="domain" description="Ferrous iron transporter FeoA-like" evidence="2">
    <location>
        <begin position="4"/>
        <end position="85"/>
    </location>
</feature>
<dbReference type="SMART" id="SM00899">
    <property type="entry name" value="FeoA"/>
    <property type="match status" value="1"/>
</dbReference>
<dbReference type="Pfam" id="PF04023">
    <property type="entry name" value="FeoA"/>
    <property type="match status" value="1"/>
</dbReference>
<proteinExistence type="predicted"/>
<evidence type="ECO:0000313" key="4">
    <source>
        <dbReference type="Proteomes" id="UP000244920"/>
    </source>
</evidence>
<evidence type="ECO:0000313" key="3">
    <source>
        <dbReference type="EMBL" id="AWI51243.1"/>
    </source>
</evidence>
<dbReference type="InterPro" id="IPR007167">
    <property type="entry name" value="Fe-transptr_FeoA-like"/>
</dbReference>
<keyword evidence="4" id="KW-1185">Reference proteome</keyword>
<dbReference type="SUPFAM" id="SSF50037">
    <property type="entry name" value="C-terminal domain of transcriptional repressors"/>
    <property type="match status" value="1"/>
</dbReference>
<gene>
    <name evidence="3" type="ORF">DDU33_06985</name>
</gene>
<reference evidence="4" key="1">
    <citation type="submission" date="2018-05" db="EMBL/GenBank/DDBJ databases">
        <title>Complete genome sequence of Actinobacillus porcitonsillarum reference strain 9953L55 (CCUG 46996).</title>
        <authorList>
            <person name="Dona V."/>
            <person name="Perreten V."/>
        </authorList>
    </citation>
    <scope>NUCLEOTIDE SEQUENCE [LARGE SCALE GENOMIC DNA]</scope>
    <source>
        <strain evidence="4">9953L55</strain>
    </source>
</reference>
<evidence type="ECO:0000256" key="1">
    <source>
        <dbReference type="ARBA" id="ARBA00023004"/>
    </source>
</evidence>
<dbReference type="KEGG" id="apor:DDU33_06985"/>
<organism evidence="3 4">
    <name type="scientific">Actinobacillus porcitonsillarum</name>
    <dbReference type="NCBI Taxonomy" id="189834"/>
    <lineage>
        <taxon>Bacteria</taxon>
        <taxon>Pseudomonadati</taxon>
        <taxon>Pseudomonadota</taxon>
        <taxon>Gammaproteobacteria</taxon>
        <taxon>Pasteurellales</taxon>
        <taxon>Pasteurellaceae</taxon>
        <taxon>Actinobacillus</taxon>
    </lineage>
</organism>
<dbReference type="AlphaFoldDB" id="A0A2U8FJW8"/>
<accession>A0A2U8FJW8</accession>
<protein>
    <submittedName>
        <fullName evidence="3">Ferrous iron transport protein A</fullName>
    </submittedName>
</protein>
<dbReference type="Proteomes" id="UP000244920">
    <property type="component" value="Chromosome"/>
</dbReference>
<dbReference type="Gene3D" id="2.30.30.90">
    <property type="match status" value="1"/>
</dbReference>
<dbReference type="GO" id="GO:0046914">
    <property type="term" value="F:transition metal ion binding"/>
    <property type="evidence" value="ECO:0007669"/>
    <property type="project" value="InterPro"/>
</dbReference>
<evidence type="ECO:0000259" key="2">
    <source>
        <dbReference type="SMART" id="SM00899"/>
    </source>
</evidence>
<dbReference type="EMBL" id="CP029206">
    <property type="protein sequence ID" value="AWI51243.1"/>
    <property type="molecule type" value="Genomic_DNA"/>
</dbReference>
<dbReference type="InterPro" id="IPR008988">
    <property type="entry name" value="Transcriptional_repressor_C"/>
</dbReference>
<sequence length="88" mass="9497">MSMISLSSLEKNVSAQIHDIIASDIFGEIDHVVSRRLADLGFSKGMPLKVIAKGPFGKGPYAVRLGNKSQFVLRGPEADKILCQIVGE</sequence>
<dbReference type="RefSeq" id="WP_039896088.1">
    <property type="nucleotide sequence ID" value="NZ_CP029206.1"/>
</dbReference>
<name>A0A2U8FJW8_9PAST</name>
<dbReference type="InterPro" id="IPR038157">
    <property type="entry name" value="FeoA_core_dom"/>
</dbReference>
<keyword evidence="1" id="KW-0408">Iron</keyword>